<dbReference type="EMBL" id="UYYB01109278">
    <property type="protein sequence ID" value="VDM80626.1"/>
    <property type="molecule type" value="Genomic_DNA"/>
</dbReference>
<evidence type="ECO:0000313" key="2">
    <source>
        <dbReference type="Proteomes" id="UP000270094"/>
    </source>
</evidence>
<dbReference type="PANTHER" id="PTHR12463:SF0">
    <property type="entry name" value="ALPHA-KETOGLUTARATE-DEPENDENT DIOXYGENASE ALKB HOMOLOG 4"/>
    <property type="match status" value="1"/>
</dbReference>
<dbReference type="InterPro" id="IPR032857">
    <property type="entry name" value="ALKBH4"/>
</dbReference>
<protein>
    <submittedName>
        <fullName evidence="1">Uncharacterized protein</fullName>
    </submittedName>
</protein>
<reference evidence="1 2" key="1">
    <citation type="submission" date="2018-11" db="EMBL/GenBank/DDBJ databases">
        <authorList>
            <consortium name="Pathogen Informatics"/>
        </authorList>
    </citation>
    <scope>NUCLEOTIDE SEQUENCE [LARGE SCALE GENOMIC DNA]</scope>
</reference>
<dbReference type="PANTHER" id="PTHR12463">
    <property type="entry name" value="OXYGENASE-RELATED"/>
    <property type="match status" value="1"/>
</dbReference>
<name>A0A3P7JBB8_STRVU</name>
<keyword evidence="2" id="KW-1185">Reference proteome</keyword>
<gene>
    <name evidence="1" type="ORF">SVUK_LOCUS15624</name>
</gene>
<organism evidence="1 2">
    <name type="scientific">Strongylus vulgaris</name>
    <name type="common">Blood worm</name>
    <dbReference type="NCBI Taxonomy" id="40348"/>
    <lineage>
        <taxon>Eukaryota</taxon>
        <taxon>Metazoa</taxon>
        <taxon>Ecdysozoa</taxon>
        <taxon>Nematoda</taxon>
        <taxon>Chromadorea</taxon>
        <taxon>Rhabditida</taxon>
        <taxon>Rhabditina</taxon>
        <taxon>Rhabditomorpha</taxon>
        <taxon>Strongyloidea</taxon>
        <taxon>Strongylidae</taxon>
        <taxon>Strongylus</taxon>
    </lineage>
</organism>
<sequence>MEMIDGVDWMLSQSGRRKQDYGPKVNFKHKKVKTDTFVGMPEYADMLLEKMRLVSQER</sequence>
<dbReference type="OrthoDB" id="442860at2759"/>
<dbReference type="Proteomes" id="UP000270094">
    <property type="component" value="Unassembled WGS sequence"/>
</dbReference>
<feature type="non-terminal residue" evidence="1">
    <location>
        <position position="58"/>
    </location>
</feature>
<evidence type="ECO:0000313" key="1">
    <source>
        <dbReference type="EMBL" id="VDM80626.1"/>
    </source>
</evidence>
<dbReference type="GO" id="GO:0016491">
    <property type="term" value="F:oxidoreductase activity"/>
    <property type="evidence" value="ECO:0007669"/>
    <property type="project" value="TreeGrafter"/>
</dbReference>
<accession>A0A3P7JBB8</accession>
<proteinExistence type="predicted"/>
<dbReference type="GO" id="GO:0070988">
    <property type="term" value="P:demethylation"/>
    <property type="evidence" value="ECO:0007669"/>
    <property type="project" value="InterPro"/>
</dbReference>
<dbReference type="AlphaFoldDB" id="A0A3P7JBB8"/>
<dbReference type="GO" id="GO:0032451">
    <property type="term" value="F:demethylase activity"/>
    <property type="evidence" value="ECO:0007669"/>
    <property type="project" value="TreeGrafter"/>
</dbReference>